<protein>
    <submittedName>
        <fullName evidence="1">Dipicolinate synthase</fullName>
    </submittedName>
</protein>
<organism evidence="1 2">
    <name type="scientific">Bacillus thuringiensis serovar andalousiensis</name>
    <dbReference type="NCBI Taxonomy" id="257985"/>
    <lineage>
        <taxon>Bacteria</taxon>
        <taxon>Bacillati</taxon>
        <taxon>Bacillota</taxon>
        <taxon>Bacilli</taxon>
        <taxon>Bacillales</taxon>
        <taxon>Bacillaceae</taxon>
        <taxon>Bacillus</taxon>
        <taxon>Bacillus cereus group</taxon>
    </lineage>
</organism>
<dbReference type="InterPro" id="IPR036551">
    <property type="entry name" value="Flavin_trans-like"/>
</dbReference>
<dbReference type="EMBL" id="CP035727">
    <property type="protein sequence ID" value="QIW19717.1"/>
    <property type="molecule type" value="Genomic_DNA"/>
</dbReference>
<gene>
    <name evidence="1" type="ORF">EVG22_15265</name>
</gene>
<dbReference type="Gene3D" id="3.40.50.1950">
    <property type="entry name" value="Flavin prenyltransferase-like"/>
    <property type="match status" value="1"/>
</dbReference>
<sequence length="83" mass="9650">MLFTYIIEDKKSAYFHGCHHVGVNLMRLMATKNIYFVPFGQDAPEKKPNSMVARMELLEDTVLEALQGKQLQPVVVEKFRYMN</sequence>
<evidence type="ECO:0000313" key="2">
    <source>
        <dbReference type="Proteomes" id="UP000501374"/>
    </source>
</evidence>
<dbReference type="Proteomes" id="UP000501374">
    <property type="component" value="Chromosome"/>
</dbReference>
<name>A0A6H0TGW2_BACTU</name>
<dbReference type="AlphaFoldDB" id="A0A6H0TGW2"/>
<dbReference type="GO" id="GO:0003824">
    <property type="term" value="F:catalytic activity"/>
    <property type="evidence" value="ECO:0007669"/>
    <property type="project" value="InterPro"/>
</dbReference>
<evidence type="ECO:0000313" key="1">
    <source>
        <dbReference type="EMBL" id="QIW19717.1"/>
    </source>
</evidence>
<reference evidence="2" key="1">
    <citation type="submission" date="2019-02" db="EMBL/GenBank/DDBJ databases">
        <title>Structural and Functional analysis of Lanthipeptide from Bacillus thuringiensis serovar andalousiensis B23193.</title>
        <authorList>
            <person name="Andreeva J.V."/>
            <person name="Grigoreva A."/>
        </authorList>
    </citation>
    <scope>NUCLEOTIDE SEQUENCE [LARGE SCALE GENOMIC DNA]</scope>
    <source>
        <strain evidence="2">B23193</strain>
    </source>
</reference>
<proteinExistence type="predicted"/>
<accession>A0A6H0TGW2</accession>